<dbReference type="SUPFAM" id="SSF50974">
    <property type="entry name" value="Nitrous oxide reductase, N-terminal domain"/>
    <property type="match status" value="1"/>
</dbReference>
<gene>
    <name evidence="1" type="ORF">JCM19294_618</name>
</gene>
<proteinExistence type="predicted"/>
<sequence>MAIAILFTSCSEDDDVNGTAPRGEYDGGYFILHEGGGPLSPFTYVDDNGTVDTNAFETANPTELPFGGFNQDMFFSDDRAFVISGQSSSVTVLDRFSLTLINTVDTDFENPRYGVVVGNKAFVTNSGDFMSTADDFVTVIDLNDYSTSTIVVGDVVNRIYAANNNVYVLNGSFGSGNAITVINPDSESIIGSIDLGAGNSPDTAVLNANSLYVLANNGGATGSVIEINIGTNAIVNTVSLPASLTTPKHISIDGATTYFTNGTAVYGYATNNPQISTTPVLEYNSSSSFGAMYGFTVKDGIIYIADAGDFVSNGQAFEYDLNGNLMTTISTGVAPNGFFFND</sequence>
<dbReference type="InterPro" id="IPR015943">
    <property type="entry name" value="WD40/YVTN_repeat-like_dom_sf"/>
</dbReference>
<protein>
    <submittedName>
        <fullName evidence="1">Putative surface layer protein</fullName>
    </submittedName>
</protein>
<organism evidence="1 2">
    <name type="scientific">Nonlabens tegetincola</name>
    <dbReference type="NCBI Taxonomy" id="323273"/>
    <lineage>
        <taxon>Bacteria</taxon>
        <taxon>Pseudomonadati</taxon>
        <taxon>Bacteroidota</taxon>
        <taxon>Flavobacteriia</taxon>
        <taxon>Flavobacteriales</taxon>
        <taxon>Flavobacteriaceae</taxon>
        <taxon>Nonlabens</taxon>
    </lineage>
</organism>
<dbReference type="STRING" id="319236.BST91_04400"/>
<keyword evidence="2" id="KW-1185">Reference proteome</keyword>
<dbReference type="SUPFAM" id="SSF63825">
    <property type="entry name" value="YWTD domain"/>
    <property type="match status" value="1"/>
</dbReference>
<reference evidence="1" key="1">
    <citation type="journal article" date="2014" name="Genome Announc.">
        <title>Draft Genome Sequences of Marine Flavobacterium Nonlabens Strains NR17, NR24, NR27, NR32, NR33, and Ara13.</title>
        <authorList>
            <person name="Nakanishi M."/>
            <person name="Meirelles P."/>
            <person name="Suzuki R."/>
            <person name="Takatani N."/>
            <person name="Mino S."/>
            <person name="Suda W."/>
            <person name="Oshima K."/>
            <person name="Hattori M."/>
            <person name="Ohkuma M."/>
            <person name="Hosokawa M."/>
            <person name="Miyashita K."/>
            <person name="Thompson F.L."/>
            <person name="Niwa A."/>
            <person name="Sawabe T."/>
            <person name="Sawabe T."/>
        </authorList>
    </citation>
    <scope>NUCLEOTIDE SEQUENCE [LARGE SCALE GENOMIC DNA]</scope>
    <source>
        <strain evidence="1">JCM 19294</strain>
    </source>
</reference>
<dbReference type="EMBL" id="BBML01000004">
    <property type="protein sequence ID" value="GAK97112.1"/>
    <property type="molecule type" value="Genomic_DNA"/>
</dbReference>
<dbReference type="Proteomes" id="UP000029221">
    <property type="component" value="Unassembled WGS sequence"/>
</dbReference>
<accession>A0A090Q4I7</accession>
<comment type="caution">
    <text evidence="1">The sequence shown here is derived from an EMBL/GenBank/DDBJ whole genome shotgun (WGS) entry which is preliminary data.</text>
</comment>
<evidence type="ECO:0000313" key="2">
    <source>
        <dbReference type="Proteomes" id="UP000029221"/>
    </source>
</evidence>
<evidence type="ECO:0000313" key="1">
    <source>
        <dbReference type="EMBL" id="GAK97112.1"/>
    </source>
</evidence>
<dbReference type="eggNOG" id="COG3391">
    <property type="taxonomic scope" value="Bacteria"/>
</dbReference>
<dbReference type="AlphaFoldDB" id="A0A090Q4I7"/>
<dbReference type="InterPro" id="IPR011045">
    <property type="entry name" value="N2O_reductase_N"/>
</dbReference>
<dbReference type="Gene3D" id="2.130.10.10">
    <property type="entry name" value="YVTN repeat-like/Quinoprotein amine dehydrogenase"/>
    <property type="match status" value="1"/>
</dbReference>
<name>A0A090Q4I7_9FLAO</name>